<protein>
    <recommendedName>
        <fullName evidence="3">DUF4124 domain-containing protein</fullName>
    </recommendedName>
</protein>
<keyword evidence="2" id="KW-0732">Signal</keyword>
<dbReference type="Proteomes" id="UP001251524">
    <property type="component" value="Unassembled WGS sequence"/>
</dbReference>
<feature type="chain" id="PRO_5046432244" description="DUF4124 domain-containing protein" evidence="2">
    <location>
        <begin position="24"/>
        <end position="231"/>
    </location>
</feature>
<keyword evidence="5" id="KW-1185">Reference proteome</keyword>
<gene>
    <name evidence="4" type="ORF">J2X06_002756</name>
</gene>
<comment type="caution">
    <text evidence="4">The sequence shown here is derived from an EMBL/GenBank/DDBJ whole genome shotgun (WGS) entry which is preliminary data.</text>
</comment>
<name>A0ABU1WDC3_9GAMM</name>
<evidence type="ECO:0000313" key="4">
    <source>
        <dbReference type="EMBL" id="MDR7135547.1"/>
    </source>
</evidence>
<accession>A0ABU1WDC3</accession>
<feature type="domain" description="DUF4124" evidence="3">
    <location>
        <begin position="21"/>
        <end position="68"/>
    </location>
</feature>
<evidence type="ECO:0000313" key="5">
    <source>
        <dbReference type="Proteomes" id="UP001251524"/>
    </source>
</evidence>
<evidence type="ECO:0000256" key="1">
    <source>
        <dbReference type="SAM" id="MobiDB-lite"/>
    </source>
</evidence>
<dbReference type="InterPro" id="IPR025392">
    <property type="entry name" value="DUF4124"/>
</dbReference>
<dbReference type="RefSeq" id="WP_310063280.1">
    <property type="nucleotide sequence ID" value="NZ_JAVDVY010000002.1"/>
</dbReference>
<dbReference type="Pfam" id="PF13511">
    <property type="entry name" value="DUF4124"/>
    <property type="match status" value="1"/>
</dbReference>
<feature type="signal peptide" evidence="2">
    <location>
        <begin position="1"/>
        <end position="23"/>
    </location>
</feature>
<reference evidence="4 5" key="1">
    <citation type="submission" date="2023-07" db="EMBL/GenBank/DDBJ databases">
        <title>Sorghum-associated microbial communities from plants grown in Nebraska, USA.</title>
        <authorList>
            <person name="Schachtman D."/>
        </authorList>
    </citation>
    <scope>NUCLEOTIDE SEQUENCE [LARGE SCALE GENOMIC DNA]</scope>
    <source>
        <strain evidence="4 5">BE198</strain>
    </source>
</reference>
<feature type="region of interest" description="Disordered" evidence="1">
    <location>
        <begin position="65"/>
        <end position="92"/>
    </location>
</feature>
<proteinExistence type="predicted"/>
<dbReference type="EMBL" id="JAVDVY010000002">
    <property type="protein sequence ID" value="MDR7135547.1"/>
    <property type="molecule type" value="Genomic_DNA"/>
</dbReference>
<evidence type="ECO:0000259" key="3">
    <source>
        <dbReference type="Pfam" id="PF13511"/>
    </source>
</evidence>
<sequence length="231" mass="25866">MVHRPFRLPALTLLLVMAGMTAAANSAEITIYRCTDGKGQLTLRDSPCKKGETQQILEMQRPVDPPRRKIATSPVEPEPEPMPAPAESTPNYVVVNQPRPMYECETYEGERYLSDTAEGNPRWVELWALGYPVAVQRNPMGDNVGGPRPRPPETGPGPPRLPVDVGLAMTPGSWIRDPCYELGPDQICEHLRDRHFELGRQYNSALQGDRQRIDNEQQLIAQRLDDECGGR</sequence>
<organism evidence="4 5">
    <name type="scientific">Lysobacter niastensis</name>
    <dbReference type="NCBI Taxonomy" id="380629"/>
    <lineage>
        <taxon>Bacteria</taxon>
        <taxon>Pseudomonadati</taxon>
        <taxon>Pseudomonadota</taxon>
        <taxon>Gammaproteobacteria</taxon>
        <taxon>Lysobacterales</taxon>
        <taxon>Lysobacteraceae</taxon>
        <taxon>Lysobacter</taxon>
    </lineage>
</organism>
<feature type="region of interest" description="Disordered" evidence="1">
    <location>
        <begin position="139"/>
        <end position="160"/>
    </location>
</feature>
<feature type="compositionally biased region" description="Pro residues" evidence="1">
    <location>
        <begin position="148"/>
        <end position="160"/>
    </location>
</feature>
<evidence type="ECO:0000256" key="2">
    <source>
        <dbReference type="SAM" id="SignalP"/>
    </source>
</evidence>